<dbReference type="Proteomes" id="UP000886885">
    <property type="component" value="Chromosome 2A"/>
</dbReference>
<organism evidence="1 2">
    <name type="scientific">Populus tomentosa</name>
    <name type="common">Chinese white poplar</name>
    <dbReference type="NCBI Taxonomy" id="118781"/>
    <lineage>
        <taxon>Eukaryota</taxon>
        <taxon>Viridiplantae</taxon>
        <taxon>Streptophyta</taxon>
        <taxon>Embryophyta</taxon>
        <taxon>Tracheophyta</taxon>
        <taxon>Spermatophyta</taxon>
        <taxon>Magnoliopsida</taxon>
        <taxon>eudicotyledons</taxon>
        <taxon>Gunneridae</taxon>
        <taxon>Pentapetalae</taxon>
        <taxon>rosids</taxon>
        <taxon>fabids</taxon>
        <taxon>Malpighiales</taxon>
        <taxon>Salicaceae</taxon>
        <taxon>Saliceae</taxon>
        <taxon>Populus</taxon>
    </lineage>
</organism>
<dbReference type="AlphaFoldDB" id="A0A8X8AMI0"/>
<gene>
    <name evidence="1" type="ORF">POTOM_008634</name>
</gene>
<proteinExistence type="predicted"/>
<protein>
    <submittedName>
        <fullName evidence="1">Uncharacterized protein</fullName>
    </submittedName>
</protein>
<keyword evidence="2" id="KW-1185">Reference proteome</keyword>
<evidence type="ECO:0000313" key="2">
    <source>
        <dbReference type="Proteomes" id="UP000886885"/>
    </source>
</evidence>
<name>A0A8X8AMI0_POPTO</name>
<comment type="caution">
    <text evidence="1">The sequence shown here is derived from an EMBL/GenBank/DDBJ whole genome shotgun (WGS) entry which is preliminary data.</text>
</comment>
<evidence type="ECO:0000313" key="1">
    <source>
        <dbReference type="EMBL" id="KAG6787008.1"/>
    </source>
</evidence>
<dbReference type="EMBL" id="JAAWWB010000003">
    <property type="protein sequence ID" value="KAG6787008.1"/>
    <property type="molecule type" value="Genomic_DNA"/>
</dbReference>
<reference evidence="1" key="1">
    <citation type="journal article" date="2020" name="bioRxiv">
        <title>Hybrid origin of Populus tomentosa Carr. identified through genome sequencing and phylogenomic analysis.</title>
        <authorList>
            <person name="An X."/>
            <person name="Gao K."/>
            <person name="Chen Z."/>
            <person name="Li J."/>
            <person name="Yang X."/>
            <person name="Yang X."/>
            <person name="Zhou J."/>
            <person name="Guo T."/>
            <person name="Zhao T."/>
            <person name="Huang S."/>
            <person name="Miao D."/>
            <person name="Khan W.U."/>
            <person name="Rao P."/>
            <person name="Ye M."/>
            <person name="Lei B."/>
            <person name="Liao W."/>
            <person name="Wang J."/>
            <person name="Ji L."/>
            <person name="Li Y."/>
            <person name="Guo B."/>
            <person name="Mustafa N.S."/>
            <person name="Li S."/>
            <person name="Yun Q."/>
            <person name="Keller S.R."/>
            <person name="Mao J."/>
            <person name="Zhang R."/>
            <person name="Strauss S.H."/>
        </authorList>
    </citation>
    <scope>NUCLEOTIDE SEQUENCE</scope>
    <source>
        <strain evidence="1">GM15</strain>
        <tissue evidence="1">Leaf</tissue>
    </source>
</reference>
<accession>A0A8X8AMI0</accession>
<sequence length="119" mass="13535">MQSCNRQLEMQNCKCSFDSAPLHRSTNLFPNSKSPSPTLPISLDPDFVFLSTFPFPQQFKKSLSPPPEHSWRDEGGFILQFCIDKEAFQDCTLGLPYFIFSTGKQEKLAAFLYERGNSS</sequence>